<evidence type="ECO:0000256" key="1">
    <source>
        <dbReference type="ARBA" id="ARBA00001957"/>
    </source>
</evidence>
<dbReference type="Gene3D" id="3.30.559.30">
    <property type="entry name" value="Nonribosomal peptide synthetase, condensation domain"/>
    <property type="match status" value="2"/>
</dbReference>
<dbReference type="InterPro" id="IPR023213">
    <property type="entry name" value="CAT-like_dom_sf"/>
</dbReference>
<protein>
    <submittedName>
        <fullName evidence="5">Phosphopantetheine binding protein</fullName>
    </submittedName>
</protein>
<comment type="cofactor">
    <cofactor evidence="1">
        <name>pantetheine 4'-phosphate</name>
        <dbReference type="ChEBI" id="CHEBI:47942"/>
    </cofactor>
</comment>
<dbReference type="Gene3D" id="1.10.1200.10">
    <property type="entry name" value="ACP-like"/>
    <property type="match status" value="1"/>
</dbReference>
<dbReference type="GO" id="GO:0047527">
    <property type="term" value="F:2,3-dihydroxybenzoate-serine ligase activity"/>
    <property type="evidence" value="ECO:0007669"/>
    <property type="project" value="TreeGrafter"/>
</dbReference>
<dbReference type="PROSITE" id="PS50075">
    <property type="entry name" value="CARRIER"/>
    <property type="match status" value="1"/>
</dbReference>
<dbReference type="Proteomes" id="UP000317940">
    <property type="component" value="Unassembled WGS sequence"/>
</dbReference>
<name>A0A561TSV1_9ACTN</name>
<dbReference type="Pfam" id="PF00550">
    <property type="entry name" value="PP-binding"/>
    <property type="match status" value="1"/>
</dbReference>
<gene>
    <name evidence="5" type="ORF">FHX73_13232</name>
</gene>
<feature type="domain" description="Carrier" evidence="4">
    <location>
        <begin position="544"/>
        <end position="619"/>
    </location>
</feature>
<evidence type="ECO:0000256" key="3">
    <source>
        <dbReference type="ARBA" id="ARBA00022553"/>
    </source>
</evidence>
<accession>A0A561TSV1</accession>
<sequence length="1075" mass="114889">MTDSQHSAAGGARTAPLSVGQQAMFVGWQIDPEQWTHIIPLAFDVRGEPDPAQLRTALAAVTRRYPHLLGRVVERAGTAVLDWSAAPEVPVRERHTTEPAEQAARTAWQHPFDLRGGPLVRADVIHHPEGTLLLIAVHHLVCDGASVLTLLHALTRAWAGEELGEPDDPALWAASAARSHALAEDPEGEPHREFWRGYLGADPPAFELPAPLEPPRYQVLGGPLEHDLLARVADVADQLEVSRFTVMFAAFFVLLRRYSGQDRVLACVPFHGRSVPGTRELVGYFANVLPVVQTVSGSDSYAELVARLHRDMGDCLRHGELPLPAVLRAAGLTGPDAHARTHQVVFQWWDAGRHEHVDVRALRLTDPQGASAVLSLRQLESTADFRATLMLRGDKGGLSMLWKDPGATVGPTLLGALSEDYLAVLADLCRHPGRRISELAAVLEPAPGSAEPLFDPAELAAAQGAPNPARTLVAAPAGVPVFVADQDGNRAPLGVPGLLRQAGADGAPALRARTLPGARLELLGPVGAPATEATPAVRAVPAAPSAAGCLAALAEVWGEVLMMDPPGPEESFFELGGHSLLVGQLVTQVEEDLGAAISLRDVFDHPRLGELAALIDERLGTDRPAEALAGPVTEAVQLPASGFQERIWLAERLDPARAVYNIVLAWRLDGRLDPGTLEKSLAGLVARHEILRTRFLDEDGRLVQRIEGPWNPELEHLDLTGLPEPQRAPAVEDWLRRAARAPFDPGTGRLVRFALAELDRDAQALLVCAHHLVLDGESVQALAAELALGYAAAADGGEPQSPPPAQYRDYVTAAQEPRARAVAGASADFWVERLAGAPASLPLAPPSTPQPDGALVLELPDDLLPRLRTVGTQRTSSWFMIAATALAAALHRLTGHHDVTFAVPVVDGAGGSLPGLLGPRLGTAILRSRHEEGRTLGQLLDATRESVLLLAEHPGAPLGEVIARLAPPRSSTATPFADVMLNLNLRSAEPVAVGEALMTPLASDERFGYEAKFGLTLTLVEDRGRLRAGLSHRGDRFDAADVRRLGRWLDTLLSGFADHLGTPLEELPDPDQPAH</sequence>
<dbReference type="InterPro" id="IPR020806">
    <property type="entry name" value="PKS_PP-bd"/>
</dbReference>
<comment type="caution">
    <text evidence="5">The sequence shown here is derived from an EMBL/GenBank/DDBJ whole genome shotgun (WGS) entry which is preliminary data.</text>
</comment>
<evidence type="ECO:0000313" key="6">
    <source>
        <dbReference type="Proteomes" id="UP000317940"/>
    </source>
</evidence>
<dbReference type="PANTHER" id="PTHR45527">
    <property type="entry name" value="NONRIBOSOMAL PEPTIDE SYNTHETASE"/>
    <property type="match status" value="1"/>
</dbReference>
<proteinExistence type="predicted"/>
<keyword evidence="3" id="KW-0597">Phosphoprotein</keyword>
<dbReference type="SUPFAM" id="SSF47336">
    <property type="entry name" value="ACP-like"/>
    <property type="match status" value="1"/>
</dbReference>
<dbReference type="SMART" id="SM00823">
    <property type="entry name" value="PKS_PP"/>
    <property type="match status" value="1"/>
</dbReference>
<keyword evidence="6" id="KW-1185">Reference proteome</keyword>
<evidence type="ECO:0000313" key="5">
    <source>
        <dbReference type="EMBL" id="TWF90188.1"/>
    </source>
</evidence>
<dbReference type="GO" id="GO:0008610">
    <property type="term" value="P:lipid biosynthetic process"/>
    <property type="evidence" value="ECO:0007669"/>
    <property type="project" value="UniProtKB-ARBA"/>
</dbReference>
<dbReference type="Pfam" id="PF00668">
    <property type="entry name" value="Condensation"/>
    <property type="match status" value="2"/>
</dbReference>
<reference evidence="5 6" key="1">
    <citation type="submission" date="2019-06" db="EMBL/GenBank/DDBJ databases">
        <title>Sequencing the genomes of 1000 actinobacteria strains.</title>
        <authorList>
            <person name="Klenk H.-P."/>
        </authorList>
    </citation>
    <scope>NUCLEOTIDE SEQUENCE [LARGE SCALE GENOMIC DNA]</scope>
    <source>
        <strain evidence="5 6">DSM 44826</strain>
    </source>
</reference>
<dbReference type="GO" id="GO:0005829">
    <property type="term" value="C:cytosol"/>
    <property type="evidence" value="ECO:0007669"/>
    <property type="project" value="TreeGrafter"/>
</dbReference>
<dbReference type="OrthoDB" id="4013155at2"/>
<dbReference type="GO" id="GO:0031177">
    <property type="term" value="F:phosphopantetheine binding"/>
    <property type="evidence" value="ECO:0007669"/>
    <property type="project" value="InterPro"/>
</dbReference>
<dbReference type="GO" id="GO:0043041">
    <property type="term" value="P:amino acid activation for nonribosomal peptide biosynthetic process"/>
    <property type="evidence" value="ECO:0007669"/>
    <property type="project" value="TreeGrafter"/>
</dbReference>
<dbReference type="PANTHER" id="PTHR45527:SF1">
    <property type="entry name" value="FATTY ACID SYNTHASE"/>
    <property type="match status" value="1"/>
</dbReference>
<organism evidence="5 6">
    <name type="scientific">Kitasatospora viridis</name>
    <dbReference type="NCBI Taxonomy" id="281105"/>
    <lineage>
        <taxon>Bacteria</taxon>
        <taxon>Bacillati</taxon>
        <taxon>Actinomycetota</taxon>
        <taxon>Actinomycetes</taxon>
        <taxon>Kitasatosporales</taxon>
        <taxon>Streptomycetaceae</taxon>
        <taxon>Kitasatospora</taxon>
    </lineage>
</organism>
<dbReference type="InterPro" id="IPR001242">
    <property type="entry name" value="Condensation_dom"/>
</dbReference>
<dbReference type="InterPro" id="IPR036736">
    <property type="entry name" value="ACP-like_sf"/>
</dbReference>
<dbReference type="Gene3D" id="3.30.559.10">
    <property type="entry name" value="Chloramphenicol acetyltransferase-like domain"/>
    <property type="match status" value="2"/>
</dbReference>
<evidence type="ECO:0000259" key="4">
    <source>
        <dbReference type="PROSITE" id="PS50075"/>
    </source>
</evidence>
<dbReference type="RefSeq" id="WP_145909412.1">
    <property type="nucleotide sequence ID" value="NZ_BAAAMZ010000001.1"/>
</dbReference>
<keyword evidence="2" id="KW-0596">Phosphopantetheine</keyword>
<dbReference type="GO" id="GO:0009366">
    <property type="term" value="C:enterobactin synthetase complex"/>
    <property type="evidence" value="ECO:0007669"/>
    <property type="project" value="TreeGrafter"/>
</dbReference>
<dbReference type="InterPro" id="IPR009081">
    <property type="entry name" value="PP-bd_ACP"/>
</dbReference>
<evidence type="ECO:0000256" key="2">
    <source>
        <dbReference type="ARBA" id="ARBA00022450"/>
    </source>
</evidence>
<dbReference type="SUPFAM" id="SSF52777">
    <property type="entry name" value="CoA-dependent acyltransferases"/>
    <property type="match status" value="4"/>
</dbReference>
<dbReference type="AlphaFoldDB" id="A0A561TSV1"/>
<dbReference type="GO" id="GO:0009239">
    <property type="term" value="P:enterobactin biosynthetic process"/>
    <property type="evidence" value="ECO:0007669"/>
    <property type="project" value="TreeGrafter"/>
</dbReference>
<dbReference type="EMBL" id="VIWT01000003">
    <property type="protein sequence ID" value="TWF90188.1"/>
    <property type="molecule type" value="Genomic_DNA"/>
</dbReference>